<evidence type="ECO:0000259" key="7">
    <source>
        <dbReference type="PROSITE" id="PS51093"/>
    </source>
</evidence>
<dbReference type="EMBL" id="CP081135">
    <property type="protein sequence ID" value="UEL47089.1"/>
    <property type="molecule type" value="Genomic_DNA"/>
</dbReference>
<organism evidence="8 9">
    <name type="scientific">Terrisporobacter hibernicus</name>
    <dbReference type="NCBI Taxonomy" id="2813371"/>
    <lineage>
        <taxon>Bacteria</taxon>
        <taxon>Bacillati</taxon>
        <taxon>Bacillota</taxon>
        <taxon>Clostridia</taxon>
        <taxon>Peptostreptococcales</taxon>
        <taxon>Peptostreptococcaceae</taxon>
        <taxon>Terrisporobacter</taxon>
    </lineage>
</organism>
<reference evidence="8 9" key="1">
    <citation type="journal article" date="2023" name="Int. J. Syst. Evol. Microbiol.">
        <title>Terrisporobacter hibernicus sp. nov., isolated from bovine faeces in Northern Ireland.</title>
        <authorList>
            <person name="Mitchell M."/>
            <person name="Nguyen S.V."/>
            <person name="Connor M."/>
            <person name="Fairley D.J."/>
            <person name="Donoghue O."/>
            <person name="Marshall H."/>
            <person name="Koolman L."/>
            <person name="McMullan G."/>
            <person name="Schaffer K.E."/>
            <person name="McGrath J.W."/>
            <person name="Fanning S."/>
        </authorList>
    </citation>
    <scope>NUCLEOTIDE SEQUENCE [LARGE SCALE GENOMIC DNA]</scope>
    <source>
        <strain evidence="8 9">MCA3</strain>
    </source>
</reference>
<dbReference type="PROSITE" id="PS00371">
    <property type="entry name" value="PTS_EIIA_TYPE_1_HIS"/>
    <property type="match status" value="1"/>
</dbReference>
<sequence>MFGLFSKKKKSNTQAVKGFYAVVDGTSIDLSQVEDDMFSNRMLGDGIATKPSSNIVVSPCNGEVTLVSDTKHAIGLKNEDGIEVLIHIGLDTVKLNGEGFETHCKIGDKIKVGQPLANVNRQFLKDKNIEDVTMMVVVEQNGYELSNYHTNQSVEAGKSILIEYK</sequence>
<keyword evidence="6" id="KW-0418">Kinase</keyword>
<evidence type="ECO:0000313" key="8">
    <source>
        <dbReference type="EMBL" id="UEL47089.1"/>
    </source>
</evidence>
<dbReference type="GO" id="GO:0009401">
    <property type="term" value="P:phosphoenolpyruvate-dependent sugar phosphotransferase system"/>
    <property type="evidence" value="ECO:0007669"/>
    <property type="project" value="UniProtKB-KW"/>
</dbReference>
<keyword evidence="9" id="KW-1185">Reference proteome</keyword>
<proteinExistence type="predicted"/>
<evidence type="ECO:0000256" key="3">
    <source>
        <dbReference type="ARBA" id="ARBA00022597"/>
    </source>
</evidence>
<dbReference type="GO" id="GO:0005737">
    <property type="term" value="C:cytoplasm"/>
    <property type="evidence" value="ECO:0007669"/>
    <property type="project" value="UniProtKB-SubCell"/>
</dbReference>
<dbReference type="InterPro" id="IPR001127">
    <property type="entry name" value="PTS_EIIA_1_perm"/>
</dbReference>
<evidence type="ECO:0000256" key="5">
    <source>
        <dbReference type="ARBA" id="ARBA00022683"/>
    </source>
</evidence>
<dbReference type="NCBIfam" id="TIGR00830">
    <property type="entry name" value="PTBA"/>
    <property type="match status" value="1"/>
</dbReference>
<dbReference type="Pfam" id="PF00358">
    <property type="entry name" value="PTS_EIIA_1"/>
    <property type="match status" value="1"/>
</dbReference>
<dbReference type="GO" id="GO:0016301">
    <property type="term" value="F:kinase activity"/>
    <property type="evidence" value="ECO:0007669"/>
    <property type="project" value="UniProtKB-KW"/>
</dbReference>
<dbReference type="PANTHER" id="PTHR45008:SF1">
    <property type="entry name" value="PTS SYSTEM GLUCOSE-SPECIFIC EIIA COMPONENT"/>
    <property type="match status" value="1"/>
</dbReference>
<evidence type="ECO:0000313" key="9">
    <source>
        <dbReference type="Proteomes" id="UP001198983"/>
    </source>
</evidence>
<dbReference type="RefSeq" id="WP_228415626.1">
    <property type="nucleotide sequence ID" value="NZ_CP081135.1"/>
</dbReference>
<accession>A0AAX2ZGA4</accession>
<evidence type="ECO:0000256" key="2">
    <source>
        <dbReference type="ARBA" id="ARBA00022448"/>
    </source>
</evidence>
<keyword evidence="5" id="KW-0598">Phosphotransferase system</keyword>
<dbReference type="PROSITE" id="PS51093">
    <property type="entry name" value="PTS_EIIA_TYPE_1"/>
    <property type="match status" value="1"/>
</dbReference>
<dbReference type="AlphaFoldDB" id="A0AAX2ZGA4"/>
<protein>
    <submittedName>
        <fullName evidence="8">PTS glucose transporter subunit IIA</fullName>
    </submittedName>
</protein>
<dbReference type="SUPFAM" id="SSF51261">
    <property type="entry name" value="Duplicated hybrid motif"/>
    <property type="match status" value="1"/>
</dbReference>
<keyword evidence="2" id="KW-0813">Transport</keyword>
<keyword evidence="4" id="KW-0808">Transferase</keyword>
<keyword evidence="3 8" id="KW-0762">Sugar transport</keyword>
<dbReference type="Proteomes" id="UP001198983">
    <property type="component" value="Chromosome"/>
</dbReference>
<dbReference type="PANTHER" id="PTHR45008">
    <property type="entry name" value="PTS SYSTEM GLUCOSE-SPECIFIC EIIA COMPONENT"/>
    <property type="match status" value="1"/>
</dbReference>
<comment type="subcellular location">
    <subcellularLocation>
        <location evidence="1">Cytoplasm</location>
    </subcellularLocation>
</comment>
<evidence type="ECO:0000256" key="6">
    <source>
        <dbReference type="ARBA" id="ARBA00022777"/>
    </source>
</evidence>
<gene>
    <name evidence="8" type="ORF">JW646_15845</name>
</gene>
<dbReference type="Gene3D" id="2.70.70.10">
    <property type="entry name" value="Glucose Permease (Domain IIA)"/>
    <property type="match status" value="1"/>
</dbReference>
<dbReference type="FunFam" id="2.70.70.10:FF:000001">
    <property type="entry name" value="PTS system glucose-specific IIA component"/>
    <property type="match status" value="1"/>
</dbReference>
<dbReference type="InterPro" id="IPR050890">
    <property type="entry name" value="PTS_EIIA_component"/>
</dbReference>
<dbReference type="KEGG" id="tem:JW646_15845"/>
<name>A0AAX2ZGA4_9FIRM</name>
<evidence type="ECO:0000256" key="4">
    <source>
        <dbReference type="ARBA" id="ARBA00022679"/>
    </source>
</evidence>
<evidence type="ECO:0000256" key="1">
    <source>
        <dbReference type="ARBA" id="ARBA00004496"/>
    </source>
</evidence>
<feature type="domain" description="PTS EIIA type-1" evidence="7">
    <location>
        <begin position="35"/>
        <end position="139"/>
    </location>
</feature>
<dbReference type="InterPro" id="IPR011055">
    <property type="entry name" value="Dup_hybrid_motif"/>
</dbReference>